<comment type="caution">
    <text evidence="1">The sequence shown here is derived from an EMBL/GenBank/DDBJ whole genome shotgun (WGS) entry which is preliminary data.</text>
</comment>
<organism evidence="1 2">
    <name type="scientific">Candidatus Olsenella excrementavium</name>
    <dbReference type="NCBI Taxonomy" id="2838709"/>
    <lineage>
        <taxon>Bacteria</taxon>
        <taxon>Bacillati</taxon>
        <taxon>Actinomycetota</taxon>
        <taxon>Coriobacteriia</taxon>
        <taxon>Coriobacteriales</taxon>
        <taxon>Atopobiaceae</taxon>
        <taxon>Olsenella</taxon>
    </lineage>
</organism>
<name>A0A9D2CHK7_9ACTN</name>
<dbReference type="Proteomes" id="UP000824133">
    <property type="component" value="Unassembled WGS sequence"/>
</dbReference>
<reference evidence="1" key="2">
    <citation type="submission" date="2021-04" db="EMBL/GenBank/DDBJ databases">
        <authorList>
            <person name="Gilroy R."/>
        </authorList>
    </citation>
    <scope>NUCLEOTIDE SEQUENCE</scope>
    <source>
        <strain evidence="1">ChiHjej10B9-743</strain>
    </source>
</reference>
<dbReference type="AlphaFoldDB" id="A0A9D2CHK7"/>
<evidence type="ECO:0000313" key="1">
    <source>
        <dbReference type="EMBL" id="HIY79710.1"/>
    </source>
</evidence>
<evidence type="ECO:0000313" key="2">
    <source>
        <dbReference type="Proteomes" id="UP000824133"/>
    </source>
</evidence>
<sequence length="135" mass="15425">MSHFSVLVLTGEGQDVEGLLLPYMENCCGEPPREYMEFFEDEECEVDEETGRRGYWQNPNARWDWYEVGGRFRGMLRASRGSRAVPERLGGRYPEGRYDSARVGDCDFGPDEAARAAAEKFWAQAVLPMRSGWSL</sequence>
<accession>A0A9D2CHK7</accession>
<proteinExistence type="predicted"/>
<dbReference type="EMBL" id="DXCP01000034">
    <property type="protein sequence ID" value="HIY79710.1"/>
    <property type="molecule type" value="Genomic_DNA"/>
</dbReference>
<gene>
    <name evidence="1" type="ORF">IAA42_04655</name>
</gene>
<protein>
    <submittedName>
        <fullName evidence="1">Uncharacterized protein</fullName>
    </submittedName>
</protein>
<reference evidence="1" key="1">
    <citation type="journal article" date="2021" name="PeerJ">
        <title>Extensive microbial diversity within the chicken gut microbiome revealed by metagenomics and culture.</title>
        <authorList>
            <person name="Gilroy R."/>
            <person name="Ravi A."/>
            <person name="Getino M."/>
            <person name="Pursley I."/>
            <person name="Horton D.L."/>
            <person name="Alikhan N.F."/>
            <person name="Baker D."/>
            <person name="Gharbi K."/>
            <person name="Hall N."/>
            <person name="Watson M."/>
            <person name="Adriaenssens E.M."/>
            <person name="Foster-Nyarko E."/>
            <person name="Jarju S."/>
            <person name="Secka A."/>
            <person name="Antonio M."/>
            <person name="Oren A."/>
            <person name="Chaudhuri R.R."/>
            <person name="La Ragione R."/>
            <person name="Hildebrand F."/>
            <person name="Pallen M.J."/>
        </authorList>
    </citation>
    <scope>NUCLEOTIDE SEQUENCE</scope>
    <source>
        <strain evidence="1">ChiHjej10B9-743</strain>
    </source>
</reference>